<evidence type="ECO:0000313" key="2">
    <source>
        <dbReference type="Proteomes" id="UP001059596"/>
    </source>
</evidence>
<proteinExistence type="predicted"/>
<keyword evidence="2" id="KW-1185">Reference proteome</keyword>
<sequence length="40" mass="4756">MTLGQTDIMQLLSGCPLKRKINDSRDSIQFQWILQTYQHF</sequence>
<feature type="non-terminal residue" evidence="1">
    <location>
        <position position="1"/>
    </location>
</feature>
<name>A0A9P9YHE9_9MUSC</name>
<accession>A0A9P9YHE9</accession>
<comment type="caution">
    <text evidence="1">The sequence shown here is derived from an EMBL/GenBank/DDBJ whole genome shotgun (WGS) entry which is preliminary data.</text>
</comment>
<reference evidence="1" key="1">
    <citation type="journal article" date="2023" name="Genome Biol. Evol.">
        <title>Long-read-based Genome Assembly of Drosophila gunungcola Reveals Fewer Chemosensory Genes in Flower-breeding Species.</title>
        <authorList>
            <person name="Negi A."/>
            <person name="Liao B.Y."/>
            <person name="Yeh S.D."/>
        </authorList>
    </citation>
    <scope>NUCLEOTIDE SEQUENCE</scope>
    <source>
        <strain evidence="1">Sukarami</strain>
    </source>
</reference>
<organism evidence="1 2">
    <name type="scientific">Drosophila gunungcola</name>
    <name type="common">fruit fly</name>
    <dbReference type="NCBI Taxonomy" id="103775"/>
    <lineage>
        <taxon>Eukaryota</taxon>
        <taxon>Metazoa</taxon>
        <taxon>Ecdysozoa</taxon>
        <taxon>Arthropoda</taxon>
        <taxon>Hexapoda</taxon>
        <taxon>Insecta</taxon>
        <taxon>Pterygota</taxon>
        <taxon>Neoptera</taxon>
        <taxon>Endopterygota</taxon>
        <taxon>Diptera</taxon>
        <taxon>Brachycera</taxon>
        <taxon>Muscomorpha</taxon>
        <taxon>Ephydroidea</taxon>
        <taxon>Drosophilidae</taxon>
        <taxon>Drosophila</taxon>
        <taxon>Sophophora</taxon>
    </lineage>
</organism>
<dbReference type="AlphaFoldDB" id="A0A9P9YHE9"/>
<protein>
    <submittedName>
        <fullName evidence="1">Uncharacterized protein</fullName>
    </submittedName>
</protein>
<gene>
    <name evidence="1" type="ORF">M5D96_010118</name>
</gene>
<dbReference type="Proteomes" id="UP001059596">
    <property type="component" value="Unassembled WGS sequence"/>
</dbReference>
<dbReference type="EMBL" id="JAMKOV010000014">
    <property type="protein sequence ID" value="KAI8036808.1"/>
    <property type="molecule type" value="Genomic_DNA"/>
</dbReference>
<evidence type="ECO:0000313" key="1">
    <source>
        <dbReference type="EMBL" id="KAI8036808.1"/>
    </source>
</evidence>